<dbReference type="PANTHER" id="PTHR46387:SF2">
    <property type="entry name" value="RIBONUCLEASE HI"/>
    <property type="match status" value="1"/>
</dbReference>
<proteinExistence type="predicted"/>
<dbReference type="OrthoDB" id="52651at2157"/>
<sequence length="198" mass="21578">MPVVECDVDDARERLDAAGASFSEGNSEYERWHADLGDAHAVAYDDKLVVQGGTPTDITAVVEPDRGGRVHAYFDGASRGNPGPAAVGWVLVSGDGIVAEGSERIGRATNNQAEYEALLAVLEAAAEFGFDEIEIRGDSQLVEKQVKGAWDTNDPELREKRVRARELLGRFEDWSLTHVPREVNDRADELANEALDDD</sequence>
<dbReference type="GeneID" id="26658104"/>
<dbReference type="EC" id="3.1.26.4" evidence="2"/>
<keyword evidence="3" id="KW-1185">Reference proteome</keyword>
<dbReference type="InterPro" id="IPR036397">
    <property type="entry name" value="RNaseH_sf"/>
</dbReference>
<protein>
    <submittedName>
        <fullName evidence="2">Ribonuclease H, type 1</fullName>
        <ecNumber evidence="2">3.1.26.4</ecNumber>
    </submittedName>
</protein>
<dbReference type="GO" id="GO:0004523">
    <property type="term" value="F:RNA-DNA hybrid ribonuclease activity"/>
    <property type="evidence" value="ECO:0007669"/>
    <property type="project" value="UniProtKB-EC"/>
</dbReference>
<evidence type="ECO:0000313" key="2">
    <source>
        <dbReference type="EMBL" id="CQH48399.1"/>
    </source>
</evidence>
<dbReference type="InterPro" id="IPR049863">
    <property type="entry name" value="RnhA-like_halobact"/>
</dbReference>
<organism evidence="2 3">
    <name type="scientific">Halobacterium hubeiense</name>
    <dbReference type="NCBI Taxonomy" id="1407499"/>
    <lineage>
        <taxon>Archaea</taxon>
        <taxon>Methanobacteriati</taxon>
        <taxon>Methanobacteriota</taxon>
        <taxon>Stenosarchaea group</taxon>
        <taxon>Halobacteria</taxon>
        <taxon>Halobacteriales</taxon>
        <taxon>Halobacteriaceae</taxon>
        <taxon>Halobacterium</taxon>
    </lineage>
</organism>
<dbReference type="STRING" id="1407499.HHUB_1412"/>
<dbReference type="Gene3D" id="3.30.420.10">
    <property type="entry name" value="Ribonuclease H-like superfamily/Ribonuclease H"/>
    <property type="match status" value="1"/>
</dbReference>
<feature type="domain" description="RNase H type-1" evidence="1">
    <location>
        <begin position="66"/>
        <end position="196"/>
    </location>
</feature>
<accession>A0A0U5GZQ3</accession>
<dbReference type="NCBIfam" id="NF041306">
    <property type="entry name" value="RnaseHI_Halo"/>
    <property type="match status" value="1"/>
</dbReference>
<dbReference type="AlphaFoldDB" id="A0A0U5GZQ3"/>
<dbReference type="InterPro" id="IPR002156">
    <property type="entry name" value="RNaseH_domain"/>
</dbReference>
<keyword evidence="2" id="KW-0378">Hydrolase</keyword>
<evidence type="ECO:0000259" key="1">
    <source>
        <dbReference type="PROSITE" id="PS50879"/>
    </source>
</evidence>
<dbReference type="GO" id="GO:0003676">
    <property type="term" value="F:nucleic acid binding"/>
    <property type="evidence" value="ECO:0007669"/>
    <property type="project" value="InterPro"/>
</dbReference>
<gene>
    <name evidence="2" type="primary">rnhA2</name>
    <name evidence="2" type="ORF">HHUB_1412</name>
</gene>
<name>A0A0U5GZQ3_9EURY</name>
<evidence type="ECO:0000313" key="3">
    <source>
        <dbReference type="Proteomes" id="UP000066737"/>
    </source>
</evidence>
<dbReference type="KEGG" id="hhb:Hhub_1412"/>
<dbReference type="Pfam" id="PF13456">
    <property type="entry name" value="RVT_3"/>
    <property type="match status" value="1"/>
</dbReference>
<dbReference type="SUPFAM" id="SSF53098">
    <property type="entry name" value="Ribonuclease H-like"/>
    <property type="match status" value="1"/>
</dbReference>
<reference evidence="3" key="1">
    <citation type="journal article" date="2016" name="Environ. Microbiol.">
        <title>The complete genome of a viable archaeum isolated from 123-million-year-old rock salt.</title>
        <authorList>
            <person name="Jaakkola S.T."/>
            <person name="Pfeiffer F."/>
            <person name="Ravantti J.J."/>
            <person name="Guo Q."/>
            <person name="Liu Y."/>
            <person name="Chen X."/>
            <person name="Ma H."/>
            <person name="Yang C."/>
            <person name="Oksanen H.M."/>
            <person name="Bamford D.H."/>
        </authorList>
    </citation>
    <scope>NUCLEOTIDE SEQUENCE</scope>
    <source>
        <strain evidence="3">JI20-1</strain>
    </source>
</reference>
<dbReference type="PANTHER" id="PTHR46387">
    <property type="entry name" value="POLYNUCLEOTIDYL TRANSFERASE, RIBONUCLEASE H-LIKE SUPERFAMILY PROTEIN"/>
    <property type="match status" value="1"/>
</dbReference>
<dbReference type="RefSeq" id="WP_059055721.1">
    <property type="nucleotide sequence ID" value="NZ_CEML01000002.1"/>
</dbReference>
<dbReference type="Proteomes" id="UP000066737">
    <property type="component" value="Chromosome I"/>
</dbReference>
<dbReference type="InterPro" id="IPR012337">
    <property type="entry name" value="RNaseH-like_sf"/>
</dbReference>
<dbReference type="EMBL" id="LN831302">
    <property type="protein sequence ID" value="CQH48399.1"/>
    <property type="molecule type" value="Genomic_DNA"/>
</dbReference>
<dbReference type="PROSITE" id="PS50879">
    <property type="entry name" value="RNASE_H_1"/>
    <property type="match status" value="1"/>
</dbReference>
<dbReference type="CDD" id="cd09279">
    <property type="entry name" value="RNase_HI_like"/>
    <property type="match status" value="1"/>
</dbReference>